<evidence type="ECO:0000256" key="5">
    <source>
        <dbReference type="ARBA" id="ARBA00022723"/>
    </source>
</evidence>
<dbReference type="Pfam" id="PF00067">
    <property type="entry name" value="p450"/>
    <property type="match status" value="1"/>
</dbReference>
<evidence type="ECO:0000256" key="6">
    <source>
        <dbReference type="ARBA" id="ARBA00023002"/>
    </source>
</evidence>
<dbReference type="PANTHER" id="PTHR47955:SF19">
    <property type="entry name" value="CYTOCHROME P450 71A9-LIKE ISOFORM X1"/>
    <property type="match status" value="1"/>
</dbReference>
<keyword evidence="11" id="KW-0812">Transmembrane</keyword>
<dbReference type="PROSITE" id="PS00086">
    <property type="entry name" value="CYTOCHROME_P450"/>
    <property type="match status" value="1"/>
</dbReference>
<evidence type="ECO:0000313" key="12">
    <source>
        <dbReference type="EMBL" id="KAL3824903.1"/>
    </source>
</evidence>
<keyword evidence="8 10" id="KW-0503">Monooxygenase</keyword>
<dbReference type="Proteomes" id="UP001634393">
    <property type="component" value="Unassembled WGS sequence"/>
</dbReference>
<gene>
    <name evidence="12" type="ORF">ACJIZ3_020932</name>
</gene>
<protein>
    <recommendedName>
        <fullName evidence="14">Cytochrome P450</fullName>
    </recommendedName>
</protein>
<keyword evidence="13" id="KW-1185">Reference proteome</keyword>
<dbReference type="PANTHER" id="PTHR47955">
    <property type="entry name" value="CYTOCHROME P450 FAMILY 71 PROTEIN"/>
    <property type="match status" value="1"/>
</dbReference>
<evidence type="ECO:0000256" key="1">
    <source>
        <dbReference type="ARBA" id="ARBA00001971"/>
    </source>
</evidence>
<comment type="caution">
    <text evidence="12">The sequence shown here is derived from an EMBL/GenBank/DDBJ whole genome shotgun (WGS) entry which is preliminary data.</text>
</comment>
<reference evidence="12 13" key="1">
    <citation type="submission" date="2024-12" db="EMBL/GenBank/DDBJ databases">
        <title>The unique morphological basis and parallel evolutionary history of personate flowers in Penstemon.</title>
        <authorList>
            <person name="Depatie T.H."/>
            <person name="Wessinger C.A."/>
        </authorList>
    </citation>
    <scope>NUCLEOTIDE SEQUENCE [LARGE SCALE GENOMIC DNA]</scope>
    <source>
        <strain evidence="12">WTNN_2</strain>
        <tissue evidence="12">Leaf</tissue>
    </source>
</reference>
<keyword evidence="4 9" id="KW-0349">Heme</keyword>
<feature type="binding site" description="axial binding residue" evidence="9">
    <location>
        <position position="448"/>
    </location>
    <ligand>
        <name>heme</name>
        <dbReference type="ChEBI" id="CHEBI:30413"/>
    </ligand>
    <ligandPart>
        <name>Fe</name>
        <dbReference type="ChEBI" id="CHEBI:18248"/>
    </ligandPart>
</feature>
<comment type="cofactor">
    <cofactor evidence="1 9">
        <name>heme</name>
        <dbReference type="ChEBI" id="CHEBI:30413"/>
    </cofactor>
</comment>
<dbReference type="GO" id="GO:0046872">
    <property type="term" value="F:metal ion binding"/>
    <property type="evidence" value="ECO:0007669"/>
    <property type="project" value="UniProtKB-KW"/>
</dbReference>
<dbReference type="CDD" id="cd11072">
    <property type="entry name" value="CYP71-like"/>
    <property type="match status" value="1"/>
</dbReference>
<evidence type="ECO:0008006" key="14">
    <source>
        <dbReference type="Google" id="ProtNLM"/>
    </source>
</evidence>
<organism evidence="12 13">
    <name type="scientific">Penstemon smallii</name>
    <dbReference type="NCBI Taxonomy" id="265156"/>
    <lineage>
        <taxon>Eukaryota</taxon>
        <taxon>Viridiplantae</taxon>
        <taxon>Streptophyta</taxon>
        <taxon>Embryophyta</taxon>
        <taxon>Tracheophyta</taxon>
        <taxon>Spermatophyta</taxon>
        <taxon>Magnoliopsida</taxon>
        <taxon>eudicotyledons</taxon>
        <taxon>Gunneridae</taxon>
        <taxon>Pentapetalae</taxon>
        <taxon>asterids</taxon>
        <taxon>lamiids</taxon>
        <taxon>Lamiales</taxon>
        <taxon>Plantaginaceae</taxon>
        <taxon>Cheloneae</taxon>
        <taxon>Penstemon</taxon>
    </lineage>
</organism>
<dbReference type="GO" id="GO:0016020">
    <property type="term" value="C:membrane"/>
    <property type="evidence" value="ECO:0007669"/>
    <property type="project" value="UniProtKB-SubCell"/>
</dbReference>
<evidence type="ECO:0000313" key="13">
    <source>
        <dbReference type="Proteomes" id="UP001634393"/>
    </source>
</evidence>
<sequence>MSTLIFLILSICFFAPFYLIFISIKKKRRDIEASKLPPGPKKLPIIGNLHQIGKLPHRSLQNLSKKYGDLMFLQLGSIPTLVVSSPDMAREIFKSHDLVFSGRPSLYAAKKLSYNYADITFAPYGEYWREIRRIVVLELMTVKRVKSFGNVRIQEVALMVENIARATNVPINLSEVAFSLANKVVCSVAFGTSHVDGTESDGNGFKIQELNNETQRLLAEFNVADYFPRMSWFNRFNGVDTRLDKTFQCLDKYLDQVIEEHLDLNRPKGENEDIIDVLLRTQKDSKLPFTLKNEHIKGVLVDIFEAGTDTSATTIIWTMAELLRNPKVKQKAQQEVRSQVAKGNNKTVEESDLPKLTFLKAVIKESWRLHPPAPLLVPRETAENCIIDNKYAIPAKTRVFFNAAAIQTDPKHWENPEKFWPERFLDNEIDFRGQHFEFLPFGAGRRGCPAINFAVPLVELALANLLFSFDWELPNGIYAEDLDMEEVVGITMDKKIPLFCTASSPVLLHV</sequence>
<keyword evidence="5 9" id="KW-0479">Metal-binding</keyword>
<dbReference type="GO" id="GO:0004497">
    <property type="term" value="F:monooxygenase activity"/>
    <property type="evidence" value="ECO:0007669"/>
    <property type="project" value="UniProtKB-KW"/>
</dbReference>
<dbReference type="PRINTS" id="PR00463">
    <property type="entry name" value="EP450I"/>
</dbReference>
<dbReference type="InterPro" id="IPR001128">
    <property type="entry name" value="Cyt_P450"/>
</dbReference>
<comment type="subcellular location">
    <subcellularLocation>
        <location evidence="2">Membrane</location>
        <topology evidence="2">Single-pass membrane protein</topology>
    </subcellularLocation>
</comment>
<dbReference type="Gene3D" id="1.10.630.10">
    <property type="entry name" value="Cytochrome P450"/>
    <property type="match status" value="1"/>
</dbReference>
<keyword evidence="7 9" id="KW-0408">Iron</keyword>
<evidence type="ECO:0000256" key="9">
    <source>
        <dbReference type="PIRSR" id="PIRSR602401-1"/>
    </source>
</evidence>
<proteinExistence type="inferred from homology"/>
<dbReference type="FunFam" id="1.10.630.10:FF:000011">
    <property type="entry name" value="Cytochrome P450 83B1"/>
    <property type="match status" value="1"/>
</dbReference>
<dbReference type="InterPro" id="IPR002401">
    <property type="entry name" value="Cyt_P450_E_grp-I"/>
</dbReference>
<comment type="similarity">
    <text evidence="3 10">Belongs to the cytochrome P450 family.</text>
</comment>
<name>A0ABD3SK99_9LAMI</name>
<evidence type="ECO:0000256" key="4">
    <source>
        <dbReference type="ARBA" id="ARBA00022617"/>
    </source>
</evidence>
<evidence type="ECO:0000256" key="8">
    <source>
        <dbReference type="ARBA" id="ARBA00023033"/>
    </source>
</evidence>
<dbReference type="SUPFAM" id="SSF48264">
    <property type="entry name" value="Cytochrome P450"/>
    <property type="match status" value="1"/>
</dbReference>
<dbReference type="InterPro" id="IPR017972">
    <property type="entry name" value="Cyt_P450_CS"/>
</dbReference>
<dbReference type="AlphaFoldDB" id="A0ABD3SK99"/>
<evidence type="ECO:0000256" key="7">
    <source>
        <dbReference type="ARBA" id="ARBA00023004"/>
    </source>
</evidence>
<keyword evidence="11" id="KW-1133">Transmembrane helix</keyword>
<evidence type="ECO:0000256" key="11">
    <source>
        <dbReference type="SAM" id="Phobius"/>
    </source>
</evidence>
<accession>A0ABD3SK99</accession>
<evidence type="ECO:0000256" key="10">
    <source>
        <dbReference type="RuleBase" id="RU000461"/>
    </source>
</evidence>
<evidence type="ECO:0000256" key="2">
    <source>
        <dbReference type="ARBA" id="ARBA00004167"/>
    </source>
</evidence>
<feature type="transmembrane region" description="Helical" evidence="11">
    <location>
        <begin position="6"/>
        <end position="24"/>
    </location>
</feature>
<evidence type="ECO:0000256" key="3">
    <source>
        <dbReference type="ARBA" id="ARBA00010617"/>
    </source>
</evidence>
<dbReference type="EMBL" id="JBJXBP010000006">
    <property type="protein sequence ID" value="KAL3824903.1"/>
    <property type="molecule type" value="Genomic_DNA"/>
</dbReference>
<keyword evidence="6 10" id="KW-0560">Oxidoreductase</keyword>
<dbReference type="InterPro" id="IPR036396">
    <property type="entry name" value="Cyt_P450_sf"/>
</dbReference>
<dbReference type="PRINTS" id="PR00385">
    <property type="entry name" value="P450"/>
</dbReference>
<keyword evidence="11" id="KW-0472">Membrane</keyword>